<evidence type="ECO:0000313" key="3">
    <source>
        <dbReference type="EMBL" id="ALQ36133.1"/>
    </source>
</evidence>
<keyword evidence="1" id="KW-0175">Coiled coil</keyword>
<feature type="coiled-coil region" evidence="1">
    <location>
        <begin position="89"/>
        <end position="120"/>
    </location>
</feature>
<dbReference type="GeneID" id="60659843"/>
<evidence type="ECO:0000256" key="2">
    <source>
        <dbReference type="SAM" id="Phobius"/>
    </source>
</evidence>
<keyword evidence="2" id="KW-1133">Transmembrane helix</keyword>
<accession>A0AAC8WLB1</accession>
<feature type="transmembrane region" description="Helical" evidence="2">
    <location>
        <begin position="12"/>
        <end position="35"/>
    </location>
</feature>
<proteinExistence type="predicted"/>
<dbReference type="RefSeq" id="WP_029492123.1">
    <property type="nucleotide sequence ID" value="NZ_ATKH01000011.1"/>
</dbReference>
<reference evidence="3 4" key="1">
    <citation type="submission" date="2015-11" db="EMBL/GenBank/DDBJ databases">
        <authorList>
            <person name="Kook J.-K."/>
            <person name="Park S.-N."/>
            <person name="Lim Y.K."/>
            <person name="Jo E."/>
        </authorList>
    </citation>
    <scope>NUCLEOTIDE SEQUENCE [LARGE SCALE GENOMIC DNA]</scope>
    <source>
        <strain evidence="3 4">ChDC F206</strain>
    </source>
</reference>
<dbReference type="AlphaFoldDB" id="A0AAC8WLB1"/>
<dbReference type="EMBL" id="CP013336">
    <property type="protein sequence ID" value="ALQ36133.1"/>
    <property type="molecule type" value="Genomic_DNA"/>
</dbReference>
<evidence type="ECO:0000256" key="1">
    <source>
        <dbReference type="SAM" id="Coils"/>
    </source>
</evidence>
<dbReference type="Proteomes" id="UP000068516">
    <property type="component" value="Chromosome"/>
</dbReference>
<name>A0AAC8WLB1_9FUSO</name>
<sequence length="298" mass="35966">MIKFLKKNKVVIIIFVFSISPIILNLFFFLTDYIAEKEVKCGEILYSSLSNEKWLEFWGTFMPALAAFSFLYFTKKQIDSIREQLDFEKTKYEEEINSNKETLEIEKEKYKKEKNILIFEKNVELELTELKLSKMIVHNLLVELDIADIDSCIETPEKYSRKIKKINSKLTAVDFLTNIRIQDVIKIDKKIDECREESYEKLKKLHELYTIILKESYNNKYNKEDEMDKEKFFIVLNEIRKLQEKDLFKITDFIDEITIAKVYNEFYNITLNTLLKYFYLKNDKMKYERIVIYNKEEI</sequence>
<gene>
    <name evidence="3" type="ORF">RN92_09495</name>
</gene>
<evidence type="ECO:0000313" key="4">
    <source>
        <dbReference type="Proteomes" id="UP000068516"/>
    </source>
</evidence>
<protein>
    <submittedName>
        <fullName evidence="3">Uncharacterized protein</fullName>
    </submittedName>
</protein>
<keyword evidence="2" id="KW-0472">Membrane</keyword>
<feature type="transmembrane region" description="Helical" evidence="2">
    <location>
        <begin position="55"/>
        <end position="73"/>
    </location>
</feature>
<organism evidence="3 4">
    <name type="scientific">Fusobacterium hwasookii ChDC F206</name>
    <dbReference type="NCBI Taxonomy" id="1307443"/>
    <lineage>
        <taxon>Bacteria</taxon>
        <taxon>Fusobacteriati</taxon>
        <taxon>Fusobacteriota</taxon>
        <taxon>Fusobacteriia</taxon>
        <taxon>Fusobacteriales</taxon>
        <taxon>Fusobacteriaceae</taxon>
        <taxon>Fusobacterium</taxon>
    </lineage>
</organism>
<keyword evidence="2" id="KW-0812">Transmembrane</keyword>